<name>A0A160TYP8_9ZZZZ</name>
<gene>
    <name evidence="1" type="ORF">MGWOODY_Hyp2076</name>
</gene>
<accession>A0A160TYP8</accession>
<reference evidence="1" key="1">
    <citation type="submission" date="2015-10" db="EMBL/GenBank/DDBJ databases">
        <authorList>
            <person name="Gilbert D.G."/>
        </authorList>
    </citation>
    <scope>NUCLEOTIDE SEQUENCE</scope>
</reference>
<evidence type="ECO:0000313" key="1">
    <source>
        <dbReference type="EMBL" id="CUS56283.1"/>
    </source>
</evidence>
<organism evidence="1">
    <name type="scientific">hydrothermal vent metagenome</name>
    <dbReference type="NCBI Taxonomy" id="652676"/>
    <lineage>
        <taxon>unclassified sequences</taxon>
        <taxon>metagenomes</taxon>
        <taxon>ecological metagenomes</taxon>
    </lineage>
</organism>
<proteinExistence type="predicted"/>
<dbReference type="AlphaFoldDB" id="A0A160TYP8"/>
<dbReference type="EMBL" id="CZQD01000019">
    <property type="protein sequence ID" value="CUS56283.1"/>
    <property type="molecule type" value="Genomic_DNA"/>
</dbReference>
<sequence>MAKALFHKSQRVFVKPVGTWALIEKVVPHWVKDVDEPLRVTYECGLGRSFQSHELAAEESLARDSHVLRPDDDDSLLEHWHIARRRAKWRASIGGLGISDVGTYPVVVTDEDDQGGWRVTGGEYDRDPQRIEHQARMIACTPDLLQTVRQIADFCQEKPDDCPSELKQVAQRCASILRFVYQLDDAAEADSATVAAE</sequence>
<protein>
    <submittedName>
        <fullName evidence="1">Uncharacterized protein</fullName>
    </submittedName>
</protein>